<dbReference type="AlphaFoldDB" id="A0AAD7WAC8"/>
<name>A0AAD7WAC8_9TELE</name>
<protein>
    <submittedName>
        <fullName evidence="2">Uncharacterized protein</fullName>
    </submittedName>
</protein>
<dbReference type="EMBL" id="JAINUG010000184">
    <property type="protein sequence ID" value="KAJ8389295.1"/>
    <property type="molecule type" value="Genomic_DNA"/>
</dbReference>
<reference evidence="2" key="1">
    <citation type="journal article" date="2023" name="Science">
        <title>Genome structures resolve the early diversification of teleost fishes.</title>
        <authorList>
            <person name="Parey E."/>
            <person name="Louis A."/>
            <person name="Montfort J."/>
            <person name="Bouchez O."/>
            <person name="Roques C."/>
            <person name="Iampietro C."/>
            <person name="Lluch J."/>
            <person name="Castinel A."/>
            <person name="Donnadieu C."/>
            <person name="Desvignes T."/>
            <person name="Floi Bucao C."/>
            <person name="Jouanno E."/>
            <person name="Wen M."/>
            <person name="Mejri S."/>
            <person name="Dirks R."/>
            <person name="Jansen H."/>
            <person name="Henkel C."/>
            <person name="Chen W.J."/>
            <person name="Zahm M."/>
            <person name="Cabau C."/>
            <person name="Klopp C."/>
            <person name="Thompson A.W."/>
            <person name="Robinson-Rechavi M."/>
            <person name="Braasch I."/>
            <person name="Lecointre G."/>
            <person name="Bobe J."/>
            <person name="Postlethwait J.H."/>
            <person name="Berthelot C."/>
            <person name="Roest Crollius H."/>
            <person name="Guiguen Y."/>
        </authorList>
    </citation>
    <scope>NUCLEOTIDE SEQUENCE</scope>
    <source>
        <strain evidence="2">NC1722</strain>
    </source>
</reference>
<dbReference type="Proteomes" id="UP001221898">
    <property type="component" value="Unassembled WGS sequence"/>
</dbReference>
<proteinExistence type="predicted"/>
<gene>
    <name evidence="2" type="ORF">AAFF_G00121600</name>
</gene>
<organism evidence="2 3">
    <name type="scientific">Aldrovandia affinis</name>
    <dbReference type="NCBI Taxonomy" id="143900"/>
    <lineage>
        <taxon>Eukaryota</taxon>
        <taxon>Metazoa</taxon>
        <taxon>Chordata</taxon>
        <taxon>Craniata</taxon>
        <taxon>Vertebrata</taxon>
        <taxon>Euteleostomi</taxon>
        <taxon>Actinopterygii</taxon>
        <taxon>Neopterygii</taxon>
        <taxon>Teleostei</taxon>
        <taxon>Notacanthiformes</taxon>
        <taxon>Halosauridae</taxon>
        <taxon>Aldrovandia</taxon>
    </lineage>
</organism>
<keyword evidence="3" id="KW-1185">Reference proteome</keyword>
<evidence type="ECO:0000313" key="3">
    <source>
        <dbReference type="Proteomes" id="UP001221898"/>
    </source>
</evidence>
<accession>A0AAD7WAC8</accession>
<sequence>MWNPEALVATFHYGLVEGIKDELAARDSIKDVEDLIDISIRIDNRIHERQREHCHPPVSHPEPQTSYNPTTAGFFREPPKATPWYPAPSASTEEPMHLGRAVMSHINTPESTSSGLSPCVRLLG</sequence>
<feature type="compositionally biased region" description="Polar residues" evidence="1">
    <location>
        <begin position="62"/>
        <end position="71"/>
    </location>
</feature>
<feature type="region of interest" description="Disordered" evidence="1">
    <location>
        <begin position="50"/>
        <end position="92"/>
    </location>
</feature>
<comment type="caution">
    <text evidence="2">The sequence shown here is derived from an EMBL/GenBank/DDBJ whole genome shotgun (WGS) entry which is preliminary data.</text>
</comment>
<evidence type="ECO:0000256" key="1">
    <source>
        <dbReference type="SAM" id="MobiDB-lite"/>
    </source>
</evidence>
<evidence type="ECO:0000313" key="2">
    <source>
        <dbReference type="EMBL" id="KAJ8389295.1"/>
    </source>
</evidence>